<dbReference type="Pfam" id="PF13391">
    <property type="entry name" value="HNH_2"/>
    <property type="match status" value="1"/>
</dbReference>
<name>A0A3S0JD95_9BACT</name>
<keyword evidence="3" id="KW-1185">Reference proteome</keyword>
<reference evidence="2 3" key="1">
    <citation type="submission" date="2018-12" db="EMBL/GenBank/DDBJ databases">
        <title>Hymenobacter gummosus sp. nov., isolated from a spring.</title>
        <authorList>
            <person name="Nie L."/>
        </authorList>
    </citation>
    <scope>NUCLEOTIDE SEQUENCE [LARGE SCALE GENOMIC DNA]</scope>
    <source>
        <strain evidence="2 3">KCTC 52166</strain>
    </source>
</reference>
<dbReference type="EMBL" id="RXOF01000020">
    <property type="protein sequence ID" value="RTQ45479.1"/>
    <property type="molecule type" value="Genomic_DNA"/>
</dbReference>
<dbReference type="OrthoDB" id="67788at2"/>
<evidence type="ECO:0000313" key="2">
    <source>
        <dbReference type="EMBL" id="RTQ45479.1"/>
    </source>
</evidence>
<accession>A0A3S0JD95</accession>
<dbReference type="InterPro" id="IPR003615">
    <property type="entry name" value="HNH_nuc"/>
</dbReference>
<keyword evidence="2" id="KW-0540">Nuclease</keyword>
<organism evidence="2 3">
    <name type="scientific">Hymenobacter gummosus</name>
    <dbReference type="NCBI Taxonomy" id="1776032"/>
    <lineage>
        <taxon>Bacteria</taxon>
        <taxon>Pseudomonadati</taxon>
        <taxon>Bacteroidota</taxon>
        <taxon>Cytophagia</taxon>
        <taxon>Cytophagales</taxon>
        <taxon>Hymenobacteraceae</taxon>
        <taxon>Hymenobacter</taxon>
    </lineage>
</organism>
<keyword evidence="2" id="KW-0255">Endonuclease</keyword>
<sequence>MKQGQRLWTRDELLLAINLYCKLTFGQLHKGNPEIIRLAGLLGRTPSSVALKLVNFASLDPSLDRAGMSNASHLDRQVWAEFYADWTGRALESERLLAEAQHLTLEDVAAEYEPLPPVPVGRVKEQLVKVRVNQQFFRRTVLAAYDNTCCVTGLRQPALLVAGHIKPWAEDEANRLNPRNGLALNALHDRAFELGLFTIRPEDYVIEVAPAVRVGSRPDAQAAGALLGQYHGQALRLPARRRFLPDPAFLDWHRAKWRNAV</sequence>
<protein>
    <submittedName>
        <fullName evidence="2">HNH endonuclease</fullName>
    </submittedName>
</protein>
<comment type="caution">
    <text evidence="2">The sequence shown here is derived from an EMBL/GenBank/DDBJ whole genome shotgun (WGS) entry which is preliminary data.</text>
</comment>
<keyword evidence="2" id="KW-0378">Hydrolase</keyword>
<dbReference type="Proteomes" id="UP000282184">
    <property type="component" value="Unassembled WGS sequence"/>
</dbReference>
<proteinExistence type="predicted"/>
<dbReference type="GO" id="GO:0004519">
    <property type="term" value="F:endonuclease activity"/>
    <property type="evidence" value="ECO:0007669"/>
    <property type="project" value="UniProtKB-KW"/>
</dbReference>
<evidence type="ECO:0000313" key="3">
    <source>
        <dbReference type="Proteomes" id="UP000282184"/>
    </source>
</evidence>
<dbReference type="AlphaFoldDB" id="A0A3S0JD95"/>
<feature type="domain" description="HNH nuclease" evidence="1">
    <location>
        <begin position="149"/>
        <end position="199"/>
    </location>
</feature>
<dbReference type="RefSeq" id="WP_126696029.1">
    <property type="nucleotide sequence ID" value="NZ_RXOF01000020.1"/>
</dbReference>
<gene>
    <name evidence="2" type="ORF">EJV47_25435</name>
</gene>
<evidence type="ECO:0000259" key="1">
    <source>
        <dbReference type="Pfam" id="PF13391"/>
    </source>
</evidence>